<name>A0A0K9CMK5_9FUSO</name>
<comment type="caution">
    <text evidence="1">The sequence shown here is derived from an EMBL/GenBank/DDBJ whole genome shotgun (WGS) entry which is preliminary data.</text>
</comment>
<gene>
    <name evidence="1" type="ORF">PSAG_04901</name>
</gene>
<reference evidence="2" key="1">
    <citation type="submission" date="2009-02" db="EMBL/GenBank/DDBJ databases">
        <title>The Genome Sequence of Shigella sp. D9.</title>
        <authorList>
            <consortium name="The Broad Institute Genome Sequencing Platform"/>
            <person name="Ward D."/>
            <person name="Young S.K."/>
            <person name="Kodira C.D."/>
            <person name="Zeng Q."/>
            <person name="Koehrsen M."/>
            <person name="Alvarado L."/>
            <person name="Berlin A."/>
            <person name="Borenstein D."/>
            <person name="Chen Z."/>
            <person name="Engels R."/>
            <person name="Freedman E."/>
            <person name="Gellesch M."/>
            <person name="Goldberg J."/>
            <person name="Griggs A."/>
            <person name="Gujja S."/>
            <person name="Heiman D."/>
            <person name="Hepburn T."/>
            <person name="Howarth C."/>
            <person name="Jen D."/>
            <person name="Larson L."/>
            <person name="Lewis B."/>
            <person name="Mehta T."/>
            <person name="Park D."/>
            <person name="Pearson M."/>
            <person name="Roberts A."/>
            <person name="Saif S."/>
            <person name="Shea T."/>
            <person name="Shenoy N."/>
            <person name="Sisk P."/>
            <person name="Stolte C."/>
            <person name="Sykes S."/>
            <person name="Walk T."/>
            <person name="White J."/>
            <person name="Yandava C."/>
            <person name="Allen-Vercoe E."/>
            <person name="Strauss J."/>
            <person name="Sibley C."/>
            <person name="White A."/>
            <person name="Ambrose C."/>
            <person name="Lander E."/>
            <person name="Nusbaum C."/>
            <person name="Galagan J."/>
            <person name="Birren B."/>
        </authorList>
    </citation>
    <scope>NUCLEOTIDE SEQUENCE [LARGE SCALE GENOMIC DNA]</scope>
    <source>
        <strain evidence="2">D11</strain>
    </source>
</reference>
<accession>A0A0K9CMK5</accession>
<reference evidence="1 2" key="2">
    <citation type="submission" date="2013-10" db="EMBL/GenBank/DDBJ databases">
        <title>The Genome Sequence of Fusobacterium nucleatum subsp. animalis D11.</title>
        <authorList>
            <consortium name="The Broad Institute Genomics Platform"/>
            <person name="Earl A."/>
            <person name="Ward D."/>
            <person name="Feldgarden M."/>
            <person name="Gevers D."/>
            <person name="Kostic A."/>
            <person name="Garrett W."/>
            <person name="Young S.K."/>
            <person name="Zeng Q."/>
            <person name="Gargeya S."/>
            <person name="Fitzgerald M."/>
            <person name="Abouelleil A."/>
            <person name="Alvarado L."/>
            <person name="Berlin A.M."/>
            <person name="Chapman S.B."/>
            <person name="Gainer-Dewar J."/>
            <person name="Goldberg J."/>
            <person name="Gnerre S."/>
            <person name="Griggs A."/>
            <person name="Gujja S."/>
            <person name="Hansen M."/>
            <person name="Howarth C."/>
            <person name="Imamovic A."/>
            <person name="Ireland A."/>
            <person name="Larimer J."/>
            <person name="McCowan C."/>
            <person name="Murphy C."/>
            <person name="Pearson M."/>
            <person name="Poon T.W."/>
            <person name="Priest M."/>
            <person name="Roberts A."/>
            <person name="Saif S."/>
            <person name="Shea T."/>
            <person name="Sykes S."/>
            <person name="Wortman J."/>
            <person name="Nusbaum C."/>
            <person name="Birren B."/>
        </authorList>
    </citation>
    <scope>NUCLEOTIDE SEQUENCE [LARGE SCALE GENOMIC DNA]</scope>
    <source>
        <strain evidence="1 2">D11</strain>
    </source>
</reference>
<feature type="non-terminal residue" evidence="1">
    <location>
        <position position="1"/>
    </location>
</feature>
<evidence type="ECO:0000313" key="1">
    <source>
        <dbReference type="EMBL" id="KMV75728.1"/>
    </source>
</evidence>
<protein>
    <submittedName>
        <fullName evidence="1">Uncharacterized protein</fullName>
    </submittedName>
</protein>
<dbReference type="EMBL" id="ACDS02000157">
    <property type="protein sequence ID" value="KMV75728.1"/>
    <property type="molecule type" value="Genomic_DNA"/>
</dbReference>
<dbReference type="AlphaFoldDB" id="A0A0K9CMK5"/>
<dbReference type="Proteomes" id="UP000004650">
    <property type="component" value="Unassembled WGS sequence"/>
</dbReference>
<evidence type="ECO:0000313" key="2">
    <source>
        <dbReference type="Proteomes" id="UP000004650"/>
    </source>
</evidence>
<sequence length="63" mass="7525">KLFRIKNNDTQLKEREVKDITLIGIAFFGKIIKVNYQIKKISLDISIKRDFFIFEILEYNSKS</sequence>
<proteinExistence type="predicted"/>
<organism evidence="1 2">
    <name type="scientific">Fusobacterium animalis D11</name>
    <dbReference type="NCBI Taxonomy" id="556264"/>
    <lineage>
        <taxon>Bacteria</taxon>
        <taxon>Fusobacteriati</taxon>
        <taxon>Fusobacteriota</taxon>
        <taxon>Fusobacteriia</taxon>
        <taxon>Fusobacteriales</taxon>
        <taxon>Fusobacteriaceae</taxon>
        <taxon>Fusobacterium</taxon>
    </lineage>
</organism>